<feature type="transmembrane region" description="Helical" evidence="6">
    <location>
        <begin position="225"/>
        <end position="245"/>
    </location>
</feature>
<dbReference type="EMBL" id="JAESVA010000015">
    <property type="protein sequence ID" value="MCB8883623.1"/>
    <property type="molecule type" value="Genomic_DNA"/>
</dbReference>
<evidence type="ECO:0000256" key="3">
    <source>
        <dbReference type="ARBA" id="ARBA00022692"/>
    </source>
</evidence>
<comment type="subcellular location">
    <subcellularLocation>
        <location evidence="1">Cell membrane</location>
        <topology evidence="1">Multi-pass membrane protein</topology>
    </subcellularLocation>
</comment>
<comment type="caution">
    <text evidence="7">The sequence shown here is derived from an EMBL/GenBank/DDBJ whole genome shotgun (WGS) entry which is preliminary data.</text>
</comment>
<evidence type="ECO:0000256" key="2">
    <source>
        <dbReference type="ARBA" id="ARBA00022475"/>
    </source>
</evidence>
<feature type="transmembrane region" description="Helical" evidence="6">
    <location>
        <begin position="257"/>
        <end position="276"/>
    </location>
</feature>
<keyword evidence="3 6" id="KW-0812">Transmembrane</keyword>
<dbReference type="RefSeq" id="WP_227310286.1">
    <property type="nucleotide sequence ID" value="NZ_JAESVA010000015.1"/>
</dbReference>
<feature type="transmembrane region" description="Helical" evidence="6">
    <location>
        <begin position="81"/>
        <end position="99"/>
    </location>
</feature>
<keyword evidence="4 6" id="KW-1133">Transmembrane helix</keyword>
<proteinExistence type="predicted"/>
<keyword evidence="5 6" id="KW-0472">Membrane</keyword>
<evidence type="ECO:0000256" key="1">
    <source>
        <dbReference type="ARBA" id="ARBA00004651"/>
    </source>
</evidence>
<dbReference type="GO" id="GO:0022857">
    <property type="term" value="F:transmembrane transporter activity"/>
    <property type="evidence" value="ECO:0007669"/>
    <property type="project" value="InterPro"/>
</dbReference>
<sequence length="331" mass="33829">MSSANSARVSPTRPGWVQAGLANRGTWLPILVVVGLIVVFAVTSPPFLSWRNFSAITGEGATLLIASLGASFVILMGSIDLSVGSIVLLVGSVCVTLLADHDYGLMILPLAALLGLVLGGINGMISVVGRVPSFVVTLGSLSVFTGIALSILSGQAIMFDSTALDDLATGHLIPHLPNIALCALALWVIAVAIGIWTKFGRFILIIGGGEIVARTSGLPVGRYKILSFAFSGMMAGIASVFAMSRLGAVGPTLGQDLLLNTIAAIVVGGTSLAGGAGGVHRTFVGVAIIALLNNGLNLLGVGPYWQMVIKGAVVIGAVLVGQDRLLTRIVK</sequence>
<feature type="transmembrane region" description="Helical" evidence="6">
    <location>
        <begin position="105"/>
        <end position="127"/>
    </location>
</feature>
<gene>
    <name evidence="7" type="ORF">ACELLULO517_25465</name>
</gene>
<evidence type="ECO:0000256" key="4">
    <source>
        <dbReference type="ARBA" id="ARBA00022989"/>
    </source>
</evidence>
<evidence type="ECO:0000256" key="6">
    <source>
        <dbReference type="SAM" id="Phobius"/>
    </source>
</evidence>
<dbReference type="PANTHER" id="PTHR32196">
    <property type="entry name" value="ABC TRANSPORTER PERMEASE PROTEIN YPHD-RELATED-RELATED"/>
    <property type="match status" value="1"/>
</dbReference>
<evidence type="ECO:0000313" key="7">
    <source>
        <dbReference type="EMBL" id="MCB8883623.1"/>
    </source>
</evidence>
<keyword evidence="8" id="KW-1185">Reference proteome</keyword>
<dbReference type="Pfam" id="PF02653">
    <property type="entry name" value="BPD_transp_2"/>
    <property type="match status" value="1"/>
</dbReference>
<dbReference type="InterPro" id="IPR001851">
    <property type="entry name" value="ABC_transp_permease"/>
</dbReference>
<feature type="transmembrane region" description="Helical" evidence="6">
    <location>
        <begin position="283"/>
        <end position="301"/>
    </location>
</feature>
<protein>
    <submittedName>
        <fullName evidence="7">ABC transporter permease</fullName>
    </submittedName>
</protein>
<name>A0A964E744_9PROT</name>
<accession>A0A964E744</accession>
<feature type="transmembrane region" description="Helical" evidence="6">
    <location>
        <begin position="21"/>
        <end position="41"/>
    </location>
</feature>
<dbReference type="GO" id="GO:0005886">
    <property type="term" value="C:plasma membrane"/>
    <property type="evidence" value="ECO:0007669"/>
    <property type="project" value="UniProtKB-SubCell"/>
</dbReference>
<feature type="transmembrane region" description="Helical" evidence="6">
    <location>
        <begin position="53"/>
        <end position="74"/>
    </location>
</feature>
<keyword evidence="2" id="KW-1003">Cell membrane</keyword>
<dbReference type="PANTHER" id="PTHR32196:SF72">
    <property type="entry name" value="RIBOSE IMPORT PERMEASE PROTEIN RBSC"/>
    <property type="match status" value="1"/>
</dbReference>
<feature type="transmembrane region" description="Helical" evidence="6">
    <location>
        <begin position="178"/>
        <end position="204"/>
    </location>
</feature>
<feature type="transmembrane region" description="Helical" evidence="6">
    <location>
        <begin position="134"/>
        <end position="158"/>
    </location>
</feature>
<dbReference type="CDD" id="cd06579">
    <property type="entry name" value="TM_PBP1_transp_AraH_like"/>
    <property type="match status" value="1"/>
</dbReference>
<dbReference type="Proteomes" id="UP000721844">
    <property type="component" value="Unassembled WGS sequence"/>
</dbReference>
<evidence type="ECO:0000313" key="8">
    <source>
        <dbReference type="Proteomes" id="UP000721844"/>
    </source>
</evidence>
<reference evidence="7 8" key="1">
    <citation type="journal article" date="2021" name="Microorganisms">
        <title>Acidisoma silvae sp. nov. and Acidisomacellulosilytica sp. nov., Two Acidophilic Bacteria Isolated from Decaying Wood, Hydrolyzing Cellulose and Producing Poly-3-hydroxybutyrate.</title>
        <authorList>
            <person name="Mieszkin S."/>
            <person name="Pouder E."/>
            <person name="Uroz S."/>
            <person name="Simon-Colin C."/>
            <person name="Alain K."/>
        </authorList>
    </citation>
    <scope>NUCLEOTIDE SEQUENCE [LARGE SCALE GENOMIC DNA]</scope>
    <source>
        <strain evidence="7 8">HW T5.17</strain>
    </source>
</reference>
<organism evidence="7 8">
    <name type="scientific">Acidisoma cellulosilyticum</name>
    <dbReference type="NCBI Taxonomy" id="2802395"/>
    <lineage>
        <taxon>Bacteria</taxon>
        <taxon>Pseudomonadati</taxon>
        <taxon>Pseudomonadota</taxon>
        <taxon>Alphaproteobacteria</taxon>
        <taxon>Acetobacterales</taxon>
        <taxon>Acidocellaceae</taxon>
        <taxon>Acidisoma</taxon>
    </lineage>
</organism>
<evidence type="ECO:0000256" key="5">
    <source>
        <dbReference type="ARBA" id="ARBA00023136"/>
    </source>
</evidence>
<dbReference type="AlphaFoldDB" id="A0A964E744"/>